<comment type="caution">
    <text evidence="1">The sequence shown here is derived from an EMBL/GenBank/DDBJ whole genome shotgun (WGS) entry which is preliminary data.</text>
</comment>
<accession>A0A4V1PTR9</accession>
<dbReference type="Proteomes" id="UP000289316">
    <property type="component" value="Unassembled WGS sequence"/>
</dbReference>
<organism evidence="1 2">
    <name type="scientific">Ligilactobacillus murinus</name>
    <dbReference type="NCBI Taxonomy" id="1622"/>
    <lineage>
        <taxon>Bacteria</taxon>
        <taxon>Bacillati</taxon>
        <taxon>Bacillota</taxon>
        <taxon>Bacilli</taxon>
        <taxon>Lactobacillales</taxon>
        <taxon>Lactobacillaceae</taxon>
        <taxon>Ligilactobacillus</taxon>
    </lineage>
</organism>
<sequence>MSKTKQTLEIEQALIKRTNSVLGCYGALEVTIGRSGEIRCYEIKVTMSDLKSKNKLSYLGDKNYLVVPEKLADEILNKHRNLGGVGLIAFDGKDFKSLTRASKRTVGIGERVELLEGIAKSACRDAIKFYLGDEIK</sequence>
<gene>
    <name evidence="1" type="ORF">D6C19_00760</name>
</gene>
<reference evidence="1 2" key="1">
    <citation type="submission" date="2018-09" db="EMBL/GenBank/DDBJ databases">
        <title>Murine metabolic-syndrome-specific gut microbial biobank.</title>
        <authorList>
            <person name="Liu C."/>
        </authorList>
    </citation>
    <scope>NUCLEOTIDE SEQUENCE [LARGE SCALE GENOMIC DNA]</scope>
    <source>
        <strain evidence="1 2">C-30</strain>
    </source>
</reference>
<dbReference type="AlphaFoldDB" id="A0A4V1PTR9"/>
<dbReference type="RefSeq" id="WP_129303163.1">
    <property type="nucleotide sequence ID" value="NZ_QZFR01000002.1"/>
</dbReference>
<dbReference type="OrthoDB" id="2190431at2"/>
<dbReference type="EMBL" id="QZFR01000002">
    <property type="protein sequence ID" value="RXV75554.1"/>
    <property type="molecule type" value="Genomic_DNA"/>
</dbReference>
<name>A0A4V1PTR9_9LACO</name>
<evidence type="ECO:0000313" key="1">
    <source>
        <dbReference type="EMBL" id="RXV75554.1"/>
    </source>
</evidence>
<proteinExistence type="predicted"/>
<evidence type="ECO:0000313" key="2">
    <source>
        <dbReference type="Proteomes" id="UP000289316"/>
    </source>
</evidence>
<protein>
    <submittedName>
        <fullName evidence="1">Uncharacterized protein</fullName>
    </submittedName>
</protein>